<gene>
    <name evidence="2" type="ORF">M9Y10_033564</name>
</gene>
<reference evidence="2 3" key="1">
    <citation type="submission" date="2024-04" db="EMBL/GenBank/DDBJ databases">
        <title>Tritrichomonas musculus Genome.</title>
        <authorList>
            <person name="Alves-Ferreira E."/>
            <person name="Grigg M."/>
            <person name="Lorenzi H."/>
            <person name="Galac M."/>
        </authorList>
    </citation>
    <scope>NUCLEOTIDE SEQUENCE [LARGE SCALE GENOMIC DNA]</scope>
    <source>
        <strain evidence="2 3">EAF2021</strain>
    </source>
</reference>
<organism evidence="2 3">
    <name type="scientific">Tritrichomonas musculus</name>
    <dbReference type="NCBI Taxonomy" id="1915356"/>
    <lineage>
        <taxon>Eukaryota</taxon>
        <taxon>Metamonada</taxon>
        <taxon>Parabasalia</taxon>
        <taxon>Tritrichomonadida</taxon>
        <taxon>Tritrichomonadidae</taxon>
        <taxon>Tritrichomonas</taxon>
    </lineage>
</organism>
<protein>
    <submittedName>
        <fullName evidence="2">Uncharacterized protein</fullName>
    </submittedName>
</protein>
<feature type="region of interest" description="Disordered" evidence="1">
    <location>
        <begin position="79"/>
        <end position="99"/>
    </location>
</feature>
<proteinExistence type="predicted"/>
<feature type="compositionally biased region" description="Polar residues" evidence="1">
    <location>
        <begin position="342"/>
        <end position="356"/>
    </location>
</feature>
<feature type="region of interest" description="Disordered" evidence="1">
    <location>
        <begin position="337"/>
        <end position="356"/>
    </location>
</feature>
<sequence>MARLKQLIKKYKKPRSSFDVDTRPVSGMVGQKCEGFIQNENGGLIRIAYEKNNDEQIGPGSYDPIYQSDKNIHSIRIQDKHNLQSKPDRTPSPGKYIPSYPNTRILHSIAYSSMPHTHQSKYEGEGPVITHPSWVPNHLTGATAKKNIKKLRLSHPSYQFRSDLSTFQFSSNTRRNIFPKQFISPSPVLHAKQRPPVEFDPNFNSPVFADKTDRFKTSNLDTPSPAAYNISDTFGKAPTKILTPQSQISKNDKDINKLSDGCFINQSNYIKISDKSHPYQPSPDPAMYAGPVIQKIDASHHSPQFEDKIERFKILTSDTPSPTLYNTDKNANIAPQHKIRNRSSLPTDSWCTSSDSPPVGSYNPKFERLPVKSGYISSIGRRSLDIKEDHPLAFRTMHSSLLKKSYNANYMNVDYNY</sequence>
<dbReference type="Proteomes" id="UP001470230">
    <property type="component" value="Unassembled WGS sequence"/>
</dbReference>
<evidence type="ECO:0000256" key="1">
    <source>
        <dbReference type="SAM" id="MobiDB-lite"/>
    </source>
</evidence>
<keyword evidence="3" id="KW-1185">Reference proteome</keyword>
<accession>A0ABR2KCH1</accession>
<dbReference type="EMBL" id="JAPFFF010000005">
    <property type="protein sequence ID" value="KAK8888824.1"/>
    <property type="molecule type" value="Genomic_DNA"/>
</dbReference>
<name>A0ABR2KCH1_9EUKA</name>
<feature type="compositionally biased region" description="Basic and acidic residues" evidence="1">
    <location>
        <begin position="79"/>
        <end position="89"/>
    </location>
</feature>
<comment type="caution">
    <text evidence="2">The sequence shown here is derived from an EMBL/GenBank/DDBJ whole genome shotgun (WGS) entry which is preliminary data.</text>
</comment>
<evidence type="ECO:0000313" key="2">
    <source>
        <dbReference type="EMBL" id="KAK8888824.1"/>
    </source>
</evidence>
<evidence type="ECO:0000313" key="3">
    <source>
        <dbReference type="Proteomes" id="UP001470230"/>
    </source>
</evidence>